<organism evidence="2 3">
    <name type="scientific">Sulfurovum zhangzhouensis</name>
    <dbReference type="NCBI Taxonomy" id="3019067"/>
    <lineage>
        <taxon>Bacteria</taxon>
        <taxon>Pseudomonadati</taxon>
        <taxon>Campylobacterota</taxon>
        <taxon>Epsilonproteobacteria</taxon>
        <taxon>Campylobacterales</taxon>
        <taxon>Sulfurovaceae</taxon>
        <taxon>Sulfurovum</taxon>
    </lineage>
</organism>
<feature type="transmembrane region" description="Helical" evidence="1">
    <location>
        <begin position="14"/>
        <end position="35"/>
    </location>
</feature>
<evidence type="ECO:0000313" key="3">
    <source>
        <dbReference type="Proteomes" id="UP001169069"/>
    </source>
</evidence>
<keyword evidence="3" id="KW-1185">Reference proteome</keyword>
<dbReference type="EMBL" id="JAQIBD010000001">
    <property type="protein sequence ID" value="MDM5271449.1"/>
    <property type="molecule type" value="Genomic_DNA"/>
</dbReference>
<keyword evidence="1" id="KW-0472">Membrane</keyword>
<dbReference type="Proteomes" id="UP001169069">
    <property type="component" value="Unassembled WGS sequence"/>
</dbReference>
<name>A0ABT7QY29_9BACT</name>
<reference evidence="2" key="1">
    <citation type="submission" date="2023-01" db="EMBL/GenBank/DDBJ databases">
        <title>Sulfurovum sp. zt1-1 genome assembly.</title>
        <authorList>
            <person name="Wang J."/>
        </authorList>
    </citation>
    <scope>NUCLEOTIDE SEQUENCE</scope>
    <source>
        <strain evidence="2">Zt1-1</strain>
    </source>
</reference>
<evidence type="ECO:0000256" key="1">
    <source>
        <dbReference type="SAM" id="Phobius"/>
    </source>
</evidence>
<gene>
    <name evidence="2" type="ORF">PGH07_04600</name>
</gene>
<proteinExistence type="predicted"/>
<keyword evidence="1" id="KW-1133">Transmembrane helix</keyword>
<comment type="caution">
    <text evidence="2">The sequence shown here is derived from an EMBL/GenBank/DDBJ whole genome shotgun (WGS) entry which is preliminary data.</text>
</comment>
<dbReference type="RefSeq" id="WP_289412905.1">
    <property type="nucleotide sequence ID" value="NZ_JAQIBD010000001.1"/>
</dbReference>
<keyword evidence="1" id="KW-0812">Transmembrane</keyword>
<sequence>MDFNKRFTQLIKQFLWMVSFLIVLATLTVSHYLCVDRTSQKEAFSQVVAVTGLASPSFSTAFYEPNVLGEKIEHPVFPQMQSLNRMDFVYAE</sequence>
<evidence type="ECO:0000313" key="2">
    <source>
        <dbReference type="EMBL" id="MDM5271449.1"/>
    </source>
</evidence>
<accession>A0ABT7QY29</accession>
<protein>
    <submittedName>
        <fullName evidence="2">Uncharacterized protein</fullName>
    </submittedName>
</protein>